<dbReference type="GO" id="GO:0046872">
    <property type="term" value="F:metal ion binding"/>
    <property type="evidence" value="ECO:0007669"/>
    <property type="project" value="UniProtKB-KW"/>
</dbReference>
<evidence type="ECO:0000259" key="3">
    <source>
        <dbReference type="Pfam" id="PF13359"/>
    </source>
</evidence>
<accession>D7EIY1</accession>
<dbReference type="InParanoid" id="D7EIY1"/>
<feature type="domain" description="DDE Tnp4" evidence="3">
    <location>
        <begin position="170"/>
        <end position="253"/>
    </location>
</feature>
<organism evidence="4 5">
    <name type="scientific">Tribolium castaneum</name>
    <name type="common">Red flour beetle</name>
    <dbReference type="NCBI Taxonomy" id="7070"/>
    <lineage>
        <taxon>Eukaryota</taxon>
        <taxon>Metazoa</taxon>
        <taxon>Ecdysozoa</taxon>
        <taxon>Arthropoda</taxon>
        <taxon>Hexapoda</taxon>
        <taxon>Insecta</taxon>
        <taxon>Pterygota</taxon>
        <taxon>Neoptera</taxon>
        <taxon>Endopterygota</taxon>
        <taxon>Coleoptera</taxon>
        <taxon>Polyphaga</taxon>
        <taxon>Cucujiformia</taxon>
        <taxon>Tenebrionidae</taxon>
        <taxon>Tenebrionidae incertae sedis</taxon>
        <taxon>Tribolium</taxon>
    </lineage>
</organism>
<gene>
    <name evidence="4" type="primary">GLEAN_16403</name>
    <name evidence="4" type="ORF">TcasGA2_TC016403</name>
</gene>
<dbReference type="InterPro" id="IPR027806">
    <property type="entry name" value="HARBI1_dom"/>
</dbReference>
<dbReference type="Proteomes" id="UP000007266">
    <property type="component" value="Unassembled WGS sequence"/>
</dbReference>
<sequence length="308" mass="35964">MDVLNRIARCGQKPILKAGELELNTRFCIHNIRRTKSLFGNSVRVELDNYAVFLPRRISDYLTEEKIDELLLDPRPLYLICLGKEDARNPSSAHCFEFQRVDNEILELFSFRSSPNGLSVTSDGMKSASVNISLLMGQIPVQWNPARIFRGVDAKGLLSYRWHIIDEEFLTPNTFIIGDKAYPLLRWCIPPYIERRQHTPLQANFNRVHAKIRQVVERSFALLFGRFRRLKYLDMQRLDLIPSTILACCVLHNICLQHQDLFVENYIQEGLLFVQNVNIEREDRQDNPVEARNQRDTIARELFEQIGY</sequence>
<dbReference type="PhylomeDB" id="D7EIY1"/>
<proteinExistence type="predicted"/>
<evidence type="ECO:0000313" key="5">
    <source>
        <dbReference type="Proteomes" id="UP000007266"/>
    </source>
</evidence>
<name>D7EIY1_TRICA</name>
<dbReference type="STRING" id="7070.D7EIY1"/>
<evidence type="ECO:0000256" key="1">
    <source>
        <dbReference type="ARBA" id="ARBA00001968"/>
    </source>
</evidence>
<keyword evidence="5" id="KW-1185">Reference proteome</keyword>
<dbReference type="eggNOG" id="KOG4585">
    <property type="taxonomic scope" value="Eukaryota"/>
</dbReference>
<protein>
    <recommendedName>
        <fullName evidence="3">DDE Tnp4 domain-containing protein</fullName>
    </recommendedName>
</protein>
<dbReference type="EMBL" id="KQ971905">
    <property type="protein sequence ID" value="EFA12401.1"/>
    <property type="molecule type" value="Genomic_DNA"/>
</dbReference>
<dbReference type="Pfam" id="PF13359">
    <property type="entry name" value="DDE_Tnp_4"/>
    <property type="match status" value="1"/>
</dbReference>
<evidence type="ECO:0000256" key="2">
    <source>
        <dbReference type="ARBA" id="ARBA00022723"/>
    </source>
</evidence>
<dbReference type="HOGENOM" id="CLU_904086_0_0_1"/>
<reference evidence="4 5" key="2">
    <citation type="journal article" date="2010" name="Nucleic Acids Res.">
        <title>BeetleBase in 2010: revisions to provide comprehensive genomic information for Tribolium castaneum.</title>
        <authorList>
            <person name="Kim H.S."/>
            <person name="Murphy T."/>
            <person name="Xia J."/>
            <person name="Caragea D."/>
            <person name="Park Y."/>
            <person name="Beeman R.W."/>
            <person name="Lorenzen M.D."/>
            <person name="Butcher S."/>
            <person name="Manak J.R."/>
            <person name="Brown S.J."/>
        </authorList>
    </citation>
    <scope>NUCLEOTIDE SEQUENCE [LARGE SCALE GENOMIC DNA]</scope>
    <source>
        <strain evidence="4 5">Georgia GA2</strain>
    </source>
</reference>
<dbReference type="AlphaFoldDB" id="D7EIY1"/>
<evidence type="ECO:0000313" key="4">
    <source>
        <dbReference type="EMBL" id="EFA12401.1"/>
    </source>
</evidence>
<comment type="cofactor">
    <cofactor evidence="1">
        <name>a divalent metal cation</name>
        <dbReference type="ChEBI" id="CHEBI:60240"/>
    </cofactor>
</comment>
<reference evidence="4 5" key="1">
    <citation type="journal article" date="2008" name="Nature">
        <title>The genome of the model beetle and pest Tribolium castaneum.</title>
        <authorList>
            <consortium name="Tribolium Genome Sequencing Consortium"/>
            <person name="Richards S."/>
            <person name="Gibbs R.A."/>
            <person name="Weinstock G.M."/>
            <person name="Brown S.J."/>
            <person name="Denell R."/>
            <person name="Beeman R.W."/>
            <person name="Gibbs R."/>
            <person name="Beeman R.W."/>
            <person name="Brown S.J."/>
            <person name="Bucher G."/>
            <person name="Friedrich M."/>
            <person name="Grimmelikhuijzen C.J."/>
            <person name="Klingler M."/>
            <person name="Lorenzen M."/>
            <person name="Richards S."/>
            <person name="Roth S."/>
            <person name="Schroder R."/>
            <person name="Tautz D."/>
            <person name="Zdobnov E.M."/>
            <person name="Muzny D."/>
            <person name="Gibbs R.A."/>
            <person name="Weinstock G.M."/>
            <person name="Attaway T."/>
            <person name="Bell S."/>
            <person name="Buhay C.J."/>
            <person name="Chandrabose M.N."/>
            <person name="Chavez D."/>
            <person name="Clerk-Blankenburg K.P."/>
            <person name="Cree A."/>
            <person name="Dao M."/>
            <person name="Davis C."/>
            <person name="Chacko J."/>
            <person name="Dinh H."/>
            <person name="Dugan-Rocha S."/>
            <person name="Fowler G."/>
            <person name="Garner T.T."/>
            <person name="Garnes J."/>
            <person name="Gnirke A."/>
            <person name="Hawes A."/>
            <person name="Hernandez J."/>
            <person name="Hines S."/>
            <person name="Holder M."/>
            <person name="Hume J."/>
            <person name="Jhangiani S.N."/>
            <person name="Joshi V."/>
            <person name="Khan Z.M."/>
            <person name="Jackson L."/>
            <person name="Kovar C."/>
            <person name="Kowis A."/>
            <person name="Lee S."/>
            <person name="Lewis L.R."/>
            <person name="Margolis J."/>
            <person name="Morgan M."/>
            <person name="Nazareth L.V."/>
            <person name="Nguyen N."/>
            <person name="Okwuonu G."/>
            <person name="Parker D."/>
            <person name="Richards S."/>
            <person name="Ruiz S.J."/>
            <person name="Santibanez J."/>
            <person name="Savard J."/>
            <person name="Scherer S.E."/>
            <person name="Schneider B."/>
            <person name="Sodergren E."/>
            <person name="Tautz D."/>
            <person name="Vattahil S."/>
            <person name="Villasana D."/>
            <person name="White C.S."/>
            <person name="Wright R."/>
            <person name="Park Y."/>
            <person name="Beeman R.W."/>
            <person name="Lord J."/>
            <person name="Oppert B."/>
            <person name="Lorenzen M."/>
            <person name="Brown S."/>
            <person name="Wang L."/>
            <person name="Savard J."/>
            <person name="Tautz D."/>
            <person name="Richards S."/>
            <person name="Weinstock G."/>
            <person name="Gibbs R.A."/>
            <person name="Liu Y."/>
            <person name="Worley K."/>
            <person name="Weinstock G."/>
            <person name="Elsik C.G."/>
            <person name="Reese J.T."/>
            <person name="Elhaik E."/>
            <person name="Landan G."/>
            <person name="Graur D."/>
            <person name="Arensburger P."/>
            <person name="Atkinson P."/>
            <person name="Beeman R.W."/>
            <person name="Beidler J."/>
            <person name="Brown S.J."/>
            <person name="Demuth J.P."/>
            <person name="Drury D.W."/>
            <person name="Du Y.Z."/>
            <person name="Fujiwara H."/>
            <person name="Lorenzen M."/>
            <person name="Maselli V."/>
            <person name="Osanai M."/>
            <person name="Park Y."/>
            <person name="Robertson H.M."/>
            <person name="Tu Z."/>
            <person name="Wang J.J."/>
            <person name="Wang S."/>
            <person name="Richards S."/>
            <person name="Song H."/>
            <person name="Zhang L."/>
            <person name="Sodergren E."/>
            <person name="Werner D."/>
            <person name="Stanke M."/>
            <person name="Morgenstern B."/>
            <person name="Solovyev V."/>
            <person name="Kosarev P."/>
            <person name="Brown G."/>
            <person name="Chen H.C."/>
            <person name="Ermolaeva O."/>
            <person name="Hlavina W."/>
            <person name="Kapustin Y."/>
            <person name="Kiryutin B."/>
            <person name="Kitts P."/>
            <person name="Maglott D."/>
            <person name="Pruitt K."/>
            <person name="Sapojnikov V."/>
            <person name="Souvorov A."/>
            <person name="Mackey A.J."/>
            <person name="Waterhouse R.M."/>
            <person name="Wyder S."/>
            <person name="Zdobnov E.M."/>
            <person name="Zdobnov E.M."/>
            <person name="Wyder S."/>
            <person name="Kriventseva E.V."/>
            <person name="Kadowaki T."/>
            <person name="Bork P."/>
            <person name="Aranda M."/>
            <person name="Bao R."/>
            <person name="Beermann A."/>
            <person name="Berns N."/>
            <person name="Bolognesi R."/>
            <person name="Bonneton F."/>
            <person name="Bopp D."/>
            <person name="Brown S.J."/>
            <person name="Bucher G."/>
            <person name="Butts T."/>
            <person name="Chaumot A."/>
            <person name="Denell R.E."/>
            <person name="Ferrier D.E."/>
            <person name="Friedrich M."/>
            <person name="Gordon C.M."/>
            <person name="Jindra M."/>
            <person name="Klingler M."/>
            <person name="Lan Q."/>
            <person name="Lattorff H.M."/>
            <person name="Laudet V."/>
            <person name="von Levetsow C."/>
            <person name="Liu Z."/>
            <person name="Lutz R."/>
            <person name="Lynch J.A."/>
            <person name="da Fonseca R.N."/>
            <person name="Posnien N."/>
            <person name="Reuter R."/>
            <person name="Roth S."/>
            <person name="Savard J."/>
            <person name="Schinko J.B."/>
            <person name="Schmitt C."/>
            <person name="Schoppmeier M."/>
            <person name="Schroder R."/>
            <person name="Shippy T.D."/>
            <person name="Simonnet F."/>
            <person name="Marques-Souza H."/>
            <person name="Tautz D."/>
            <person name="Tomoyasu Y."/>
            <person name="Trauner J."/>
            <person name="Van der Zee M."/>
            <person name="Vervoort M."/>
            <person name="Wittkopp N."/>
            <person name="Wimmer E.A."/>
            <person name="Yang X."/>
            <person name="Jones A.K."/>
            <person name="Sattelle D.B."/>
            <person name="Ebert P.R."/>
            <person name="Nelson D."/>
            <person name="Scott J.G."/>
            <person name="Beeman R.W."/>
            <person name="Muthukrishnan S."/>
            <person name="Kramer K.J."/>
            <person name="Arakane Y."/>
            <person name="Beeman R.W."/>
            <person name="Zhu Q."/>
            <person name="Hogenkamp D."/>
            <person name="Dixit R."/>
            <person name="Oppert B."/>
            <person name="Jiang H."/>
            <person name="Zou Z."/>
            <person name="Marshall J."/>
            <person name="Elpidina E."/>
            <person name="Vinokurov K."/>
            <person name="Oppert C."/>
            <person name="Zou Z."/>
            <person name="Evans J."/>
            <person name="Lu Z."/>
            <person name="Zhao P."/>
            <person name="Sumathipala N."/>
            <person name="Altincicek B."/>
            <person name="Vilcinskas A."/>
            <person name="Williams M."/>
            <person name="Hultmark D."/>
            <person name="Hetru C."/>
            <person name="Jiang H."/>
            <person name="Grimmelikhuijzen C.J."/>
            <person name="Hauser F."/>
            <person name="Cazzamali G."/>
            <person name="Williamson M."/>
            <person name="Park Y."/>
            <person name="Li B."/>
            <person name="Tanaka Y."/>
            <person name="Predel R."/>
            <person name="Neupert S."/>
            <person name="Schachtner J."/>
            <person name="Verleyen P."/>
            <person name="Raible F."/>
            <person name="Bork P."/>
            <person name="Friedrich M."/>
            <person name="Walden K.K."/>
            <person name="Robertson H.M."/>
            <person name="Angeli S."/>
            <person name="Foret S."/>
            <person name="Bucher G."/>
            <person name="Schuetz S."/>
            <person name="Maleszka R."/>
            <person name="Wimmer E.A."/>
            <person name="Beeman R.W."/>
            <person name="Lorenzen M."/>
            <person name="Tomoyasu Y."/>
            <person name="Miller S.C."/>
            <person name="Grossmann D."/>
            <person name="Bucher G."/>
        </authorList>
    </citation>
    <scope>NUCLEOTIDE SEQUENCE [LARGE SCALE GENOMIC DNA]</scope>
    <source>
        <strain evidence="4 5">Georgia GA2</strain>
    </source>
</reference>
<keyword evidence="2" id="KW-0479">Metal-binding</keyword>